<accession>A0A0G0C2C5</accession>
<evidence type="ECO:0000313" key="2">
    <source>
        <dbReference type="Proteomes" id="UP000034581"/>
    </source>
</evidence>
<gene>
    <name evidence="1" type="ORF">UR67_C0001G0110</name>
</gene>
<proteinExistence type="predicted"/>
<reference evidence="1 2" key="1">
    <citation type="journal article" date="2015" name="Nature">
        <title>rRNA introns, odd ribosomes, and small enigmatic genomes across a large radiation of phyla.</title>
        <authorList>
            <person name="Brown C.T."/>
            <person name="Hug L.A."/>
            <person name="Thomas B.C."/>
            <person name="Sharon I."/>
            <person name="Castelle C.J."/>
            <person name="Singh A."/>
            <person name="Wilkins M.J."/>
            <person name="Williams K.H."/>
            <person name="Banfield J.F."/>
        </authorList>
    </citation>
    <scope>NUCLEOTIDE SEQUENCE [LARGE SCALE GENOMIC DNA]</scope>
</reference>
<dbReference type="AlphaFoldDB" id="A0A0G0C2C5"/>
<protein>
    <submittedName>
        <fullName evidence="1">Uncharacterized protein</fullName>
    </submittedName>
</protein>
<evidence type="ECO:0000313" key="1">
    <source>
        <dbReference type="EMBL" id="KKP70201.1"/>
    </source>
</evidence>
<sequence length="29" mass="3168">MFVHPIYGDEGAKNALFFVPSGISFPKTP</sequence>
<comment type="caution">
    <text evidence="1">The sequence shown here is derived from an EMBL/GenBank/DDBJ whole genome shotgun (WGS) entry which is preliminary data.</text>
</comment>
<dbReference type="EMBL" id="LBQB01000001">
    <property type="protein sequence ID" value="KKP70201.1"/>
    <property type="molecule type" value="Genomic_DNA"/>
</dbReference>
<name>A0A0G0C2C5_UNCC3</name>
<dbReference type="STRING" id="1618350.UR67_C0001G0110"/>
<dbReference type="Proteomes" id="UP000034581">
    <property type="component" value="Unassembled WGS sequence"/>
</dbReference>
<organism evidence="1 2">
    <name type="scientific">candidate division CPR3 bacterium GW2011_GWF2_35_18</name>
    <dbReference type="NCBI Taxonomy" id="1618350"/>
    <lineage>
        <taxon>Bacteria</taxon>
        <taxon>Bacteria division CPR3</taxon>
    </lineage>
</organism>